<dbReference type="PRINTS" id="PR00465">
    <property type="entry name" value="EP450IV"/>
</dbReference>
<comment type="cofactor">
    <cofactor evidence="1 8">
        <name>heme</name>
        <dbReference type="ChEBI" id="CHEBI:30413"/>
    </cofactor>
</comment>
<feature type="binding site" description="axial binding residue" evidence="8">
    <location>
        <position position="308"/>
    </location>
    <ligand>
        <name>heme</name>
        <dbReference type="ChEBI" id="CHEBI:30413"/>
    </ligand>
    <ligandPart>
        <name>Fe</name>
        <dbReference type="ChEBI" id="CHEBI:18248"/>
    </ligandPart>
</feature>
<dbReference type="Pfam" id="PF00067">
    <property type="entry name" value="p450"/>
    <property type="match status" value="1"/>
</dbReference>
<dbReference type="GO" id="GO:0005506">
    <property type="term" value="F:iron ion binding"/>
    <property type="evidence" value="ECO:0007669"/>
    <property type="project" value="InterPro"/>
</dbReference>
<evidence type="ECO:0000256" key="2">
    <source>
        <dbReference type="ARBA" id="ARBA00010617"/>
    </source>
</evidence>
<name>A0A7R8AQ86_9EURO</name>
<dbReference type="InterPro" id="IPR036396">
    <property type="entry name" value="Cyt_P450_sf"/>
</dbReference>
<dbReference type="PANTHER" id="PTHR24305:SF157">
    <property type="entry name" value="N-ACETYLTRYPTOPHAN 6-HYDROXYLASE IVOC-RELATED"/>
    <property type="match status" value="1"/>
</dbReference>
<dbReference type="InterPro" id="IPR001128">
    <property type="entry name" value="Cyt_P450"/>
</dbReference>
<evidence type="ECO:0000256" key="9">
    <source>
        <dbReference type="RuleBase" id="RU000461"/>
    </source>
</evidence>
<dbReference type="RefSeq" id="XP_041557584.1">
    <property type="nucleotide sequence ID" value="XM_041705061.1"/>
</dbReference>
<dbReference type="Proteomes" id="UP000654913">
    <property type="component" value="Chromosome 5"/>
</dbReference>
<keyword evidence="4 8" id="KW-0479">Metal-binding</keyword>
<dbReference type="SUPFAM" id="SSF48264">
    <property type="entry name" value="Cytochrome P450"/>
    <property type="match status" value="1"/>
</dbReference>
<evidence type="ECO:0000313" key="10">
    <source>
        <dbReference type="EMBL" id="BCS25390.1"/>
    </source>
</evidence>
<evidence type="ECO:0000256" key="8">
    <source>
        <dbReference type="PIRSR" id="PIRSR602403-1"/>
    </source>
</evidence>
<dbReference type="Gene3D" id="1.10.630.10">
    <property type="entry name" value="Cytochrome P450"/>
    <property type="match status" value="1"/>
</dbReference>
<dbReference type="PANTHER" id="PTHR24305">
    <property type="entry name" value="CYTOCHROME P450"/>
    <property type="match status" value="1"/>
</dbReference>
<proteinExistence type="inferred from homology"/>
<dbReference type="InterPro" id="IPR017972">
    <property type="entry name" value="Cyt_P450_CS"/>
</dbReference>
<dbReference type="AlphaFoldDB" id="A0A7R8AQ86"/>
<evidence type="ECO:0000256" key="3">
    <source>
        <dbReference type="ARBA" id="ARBA00022617"/>
    </source>
</evidence>
<keyword evidence="7 9" id="KW-0503">Monooxygenase</keyword>
<dbReference type="GeneID" id="64975395"/>
<dbReference type="KEGG" id="apuu:APUU_50101S"/>
<dbReference type="GO" id="GO:0016705">
    <property type="term" value="F:oxidoreductase activity, acting on paired donors, with incorporation or reduction of molecular oxygen"/>
    <property type="evidence" value="ECO:0007669"/>
    <property type="project" value="InterPro"/>
</dbReference>
<evidence type="ECO:0000256" key="7">
    <source>
        <dbReference type="ARBA" id="ARBA00023033"/>
    </source>
</evidence>
<evidence type="ECO:0000256" key="4">
    <source>
        <dbReference type="ARBA" id="ARBA00022723"/>
    </source>
</evidence>
<keyword evidence="5 9" id="KW-0560">Oxidoreductase</keyword>
<reference evidence="10" key="2">
    <citation type="submission" date="2021-02" db="EMBL/GenBank/DDBJ databases">
        <title>Aspergillus puulaauensis MK2 genome sequence.</title>
        <authorList>
            <person name="Futagami T."/>
            <person name="Mori K."/>
            <person name="Kadooka C."/>
            <person name="Tanaka T."/>
        </authorList>
    </citation>
    <scope>NUCLEOTIDE SEQUENCE</scope>
    <source>
        <strain evidence="10">MK2</strain>
    </source>
</reference>
<dbReference type="GO" id="GO:0004497">
    <property type="term" value="F:monooxygenase activity"/>
    <property type="evidence" value="ECO:0007669"/>
    <property type="project" value="UniProtKB-KW"/>
</dbReference>
<dbReference type="OrthoDB" id="3945418at2759"/>
<dbReference type="CDD" id="cd11062">
    <property type="entry name" value="CYP58-like"/>
    <property type="match status" value="1"/>
</dbReference>
<evidence type="ECO:0000256" key="1">
    <source>
        <dbReference type="ARBA" id="ARBA00001971"/>
    </source>
</evidence>
<keyword evidence="6 8" id="KW-0408">Iron</keyword>
<comment type="similarity">
    <text evidence="2 9">Belongs to the cytochrome P450 family.</text>
</comment>
<organism evidence="10 11">
    <name type="scientific">Aspergillus puulaauensis</name>
    <dbReference type="NCBI Taxonomy" id="1220207"/>
    <lineage>
        <taxon>Eukaryota</taxon>
        <taxon>Fungi</taxon>
        <taxon>Dikarya</taxon>
        <taxon>Ascomycota</taxon>
        <taxon>Pezizomycotina</taxon>
        <taxon>Eurotiomycetes</taxon>
        <taxon>Eurotiomycetidae</taxon>
        <taxon>Eurotiales</taxon>
        <taxon>Aspergillaceae</taxon>
        <taxon>Aspergillus</taxon>
    </lineage>
</organism>
<dbReference type="PROSITE" id="PS00086">
    <property type="entry name" value="CYTOCHROME_P450"/>
    <property type="match status" value="1"/>
</dbReference>
<evidence type="ECO:0000313" key="11">
    <source>
        <dbReference type="Proteomes" id="UP000654913"/>
    </source>
</evidence>
<evidence type="ECO:0000256" key="5">
    <source>
        <dbReference type="ARBA" id="ARBA00023002"/>
    </source>
</evidence>
<accession>A0A7R8AQ86</accession>
<dbReference type="GO" id="GO:0020037">
    <property type="term" value="F:heme binding"/>
    <property type="evidence" value="ECO:0007669"/>
    <property type="project" value="InterPro"/>
</dbReference>
<dbReference type="EMBL" id="AP024447">
    <property type="protein sequence ID" value="BCS25390.1"/>
    <property type="molecule type" value="Genomic_DNA"/>
</dbReference>
<keyword evidence="3 8" id="KW-0349">Heme</keyword>
<protein>
    <recommendedName>
        <fullName evidence="12">Cytochrome P450</fullName>
    </recommendedName>
</protein>
<evidence type="ECO:0008006" key="12">
    <source>
        <dbReference type="Google" id="ProtNLM"/>
    </source>
</evidence>
<keyword evidence="11" id="KW-1185">Reference proteome</keyword>
<dbReference type="PRINTS" id="PR00385">
    <property type="entry name" value="P450"/>
</dbReference>
<reference evidence="10" key="1">
    <citation type="submission" date="2021-01" db="EMBL/GenBank/DDBJ databases">
        <authorList>
            <consortium name="Aspergillus puulaauensis MK2 genome sequencing consortium"/>
            <person name="Kazuki M."/>
            <person name="Futagami T."/>
        </authorList>
    </citation>
    <scope>NUCLEOTIDE SEQUENCE</scope>
    <source>
        <strain evidence="10">MK2</strain>
    </source>
</reference>
<gene>
    <name evidence="10" type="ORF">APUU_50101S</name>
</gene>
<sequence length="369" mass="40421">MEPAIQTEANNLVTRLRSTCNTGTVLELHRMLSAFSADVVTSCCFGSSHGYLKQEIFENQMIDAVGWVMSICHINRFMPWLISILKSTPQGILQFMGLSMADVIAVRDMIRQQALHSLEKQPIADNTDSEAASVRTVFDALVAANVPENEKALVRLEEEGAAIFGAGTETVSRALSVALFHLLTDRIMMHKLRLELGSVACANTTALTSTQLAQLPYLTGIVKESLRLSMGIASRTPRISPIAPLIYGDYVIPPGTPVSQHAYFVHMDPTVFPDPERFHPDRWIGASNNGGESLGRYLVSFSKGSRQCLGMHPSLAYAEFYLALAAIVRSVDMKLVDTTLDDITMVRDLGHPAPRNGKFGVRVMVTGVK</sequence>
<evidence type="ECO:0000256" key="6">
    <source>
        <dbReference type="ARBA" id="ARBA00023004"/>
    </source>
</evidence>
<dbReference type="InterPro" id="IPR050121">
    <property type="entry name" value="Cytochrome_P450_monoxygenase"/>
</dbReference>
<dbReference type="InterPro" id="IPR002403">
    <property type="entry name" value="Cyt_P450_E_grp-IV"/>
</dbReference>